<gene>
    <name evidence="1" type="ORF">NBRC111894_1979</name>
</gene>
<protein>
    <submittedName>
        <fullName evidence="1">Uncharacterized protein</fullName>
    </submittedName>
</protein>
<evidence type="ECO:0000313" key="2">
    <source>
        <dbReference type="Proteomes" id="UP000319716"/>
    </source>
</evidence>
<reference evidence="1 2" key="1">
    <citation type="submission" date="2017-11" db="EMBL/GenBank/DDBJ databases">
        <title>Draft Genome Sequence of Sporolactobacillus inulinus NBRC 111894 Isolated from Koso, a Japanese Sugar-Vegetable Fermented Beverage.</title>
        <authorList>
            <person name="Chiou T.Y."/>
            <person name="Oshima K."/>
            <person name="Suda W."/>
            <person name="Hattori M."/>
            <person name="Takahashi T."/>
        </authorList>
    </citation>
    <scope>NUCLEOTIDE SEQUENCE [LARGE SCALE GENOMIC DNA]</scope>
    <source>
        <strain evidence="1 2">NBRC111894</strain>
    </source>
</reference>
<accession>A0A4Y1ZBI4</accession>
<dbReference type="AlphaFoldDB" id="A0A4Y1ZBI4"/>
<proteinExistence type="predicted"/>
<dbReference type="Proteomes" id="UP000319716">
    <property type="component" value="Unassembled WGS sequence"/>
</dbReference>
<dbReference type="EMBL" id="BEXB01000014">
    <property type="protein sequence ID" value="GAY76425.1"/>
    <property type="molecule type" value="Genomic_DNA"/>
</dbReference>
<evidence type="ECO:0000313" key="1">
    <source>
        <dbReference type="EMBL" id="GAY76425.1"/>
    </source>
</evidence>
<sequence>MFSDPLNRTMSQKQKNSMVEVRLTIGISTIEQSISCCVQFFENGTSLY</sequence>
<comment type="caution">
    <text evidence="1">The sequence shown here is derived from an EMBL/GenBank/DDBJ whole genome shotgun (WGS) entry which is preliminary data.</text>
</comment>
<organism evidence="1 2">
    <name type="scientific">Sporolactobacillus inulinus</name>
    <dbReference type="NCBI Taxonomy" id="2078"/>
    <lineage>
        <taxon>Bacteria</taxon>
        <taxon>Bacillati</taxon>
        <taxon>Bacillota</taxon>
        <taxon>Bacilli</taxon>
        <taxon>Bacillales</taxon>
        <taxon>Sporolactobacillaceae</taxon>
        <taxon>Sporolactobacillus</taxon>
    </lineage>
</organism>
<name>A0A4Y1ZBI4_9BACL</name>